<name>A0A8E3B728_RHILI</name>
<dbReference type="Gene3D" id="3.30.9.10">
    <property type="entry name" value="D-Amino Acid Oxidase, subunit A, domain 2"/>
    <property type="match status" value="1"/>
</dbReference>
<feature type="domain" description="FAD dependent oxidoreductase" evidence="2">
    <location>
        <begin position="34"/>
        <end position="385"/>
    </location>
</feature>
<evidence type="ECO:0000313" key="4">
    <source>
        <dbReference type="Proteomes" id="UP000245631"/>
    </source>
</evidence>
<evidence type="ECO:0000256" key="1">
    <source>
        <dbReference type="ARBA" id="ARBA00023002"/>
    </source>
</evidence>
<evidence type="ECO:0000313" key="3">
    <source>
        <dbReference type="EMBL" id="PWJ93994.1"/>
    </source>
</evidence>
<dbReference type="GO" id="GO:0005737">
    <property type="term" value="C:cytoplasm"/>
    <property type="evidence" value="ECO:0007669"/>
    <property type="project" value="TreeGrafter"/>
</dbReference>
<evidence type="ECO:0000259" key="2">
    <source>
        <dbReference type="Pfam" id="PF01266"/>
    </source>
</evidence>
<dbReference type="Pfam" id="PF01266">
    <property type="entry name" value="DAO"/>
    <property type="match status" value="1"/>
</dbReference>
<dbReference type="Proteomes" id="UP000245631">
    <property type="component" value="Unassembled WGS sequence"/>
</dbReference>
<dbReference type="PANTHER" id="PTHR13847">
    <property type="entry name" value="SARCOSINE DEHYDROGENASE-RELATED"/>
    <property type="match status" value="1"/>
</dbReference>
<proteinExistence type="predicted"/>
<dbReference type="InterPro" id="IPR006076">
    <property type="entry name" value="FAD-dep_OxRdtase"/>
</dbReference>
<dbReference type="Gene3D" id="3.50.50.60">
    <property type="entry name" value="FAD/NAD(P)-binding domain"/>
    <property type="match status" value="1"/>
</dbReference>
<dbReference type="EMBL" id="QGGH01000001">
    <property type="protein sequence ID" value="PWJ93994.1"/>
    <property type="molecule type" value="Genomic_DNA"/>
</dbReference>
<dbReference type="RefSeq" id="WP_109659282.1">
    <property type="nucleotide sequence ID" value="NZ_QGGH01000001.1"/>
</dbReference>
<dbReference type="GeneID" id="61050022"/>
<sequence length="403" mass="43449">MPRKLDLRTGRPVWSAYRAPAVPTDNLTWDVKTDVLIIGMGISGAMMAEALTANGHAVICIDRRGPLEGSTSATTALVQFEIDQPLSTLSKMIGKVAAEQAWRRSRLAVSNLAARIAELGIKCGPSRTPSLYLAGTMLGPSELRDEVEARRLAGIGATYLTPAPLAETFGIDRDGGILSHGNIALDPRKLTAGLLLKTLDRKARFYAPLEATAIEDSADEVVVATRDGPTITAQHVVLATGYELVDIVPAAAHRIISTWAIATRPQSRNIWPQAAFIWEASDPYLYMRATADGRVVCGGEDEDFVDEAQRDALIGDKSARIAEKLGQLFPHLDTWPEFAWTGSFGTTTTGLPYIGAIPRHPRIHAVMGYGGNGITFSQIASEIVSASIDGRDDTDARLFAFNR</sequence>
<protein>
    <submittedName>
        <fullName evidence="3">Glycine/D-amino acid oxidase-like deaminating enzyme</fullName>
    </submittedName>
</protein>
<gene>
    <name evidence="3" type="ORF">C8D77_101676</name>
</gene>
<dbReference type="SUPFAM" id="SSF51905">
    <property type="entry name" value="FAD/NAD(P)-binding domain"/>
    <property type="match status" value="1"/>
</dbReference>
<dbReference type="InterPro" id="IPR036188">
    <property type="entry name" value="FAD/NAD-bd_sf"/>
</dbReference>
<reference evidence="3 4" key="1">
    <citation type="submission" date="2018-05" db="EMBL/GenBank/DDBJ databases">
        <title>Genomic Encyclopedia of Type Strains, Phase IV (KMG-IV): sequencing the most valuable type-strain genomes for metagenomic binning, comparative biology and taxonomic classification.</title>
        <authorList>
            <person name="Goeker M."/>
        </authorList>
    </citation>
    <scope>NUCLEOTIDE SEQUENCE [LARGE SCALE GENOMIC DNA]</scope>
    <source>
        <strain evidence="3 4">DSM 2626</strain>
    </source>
</reference>
<organism evidence="3 4">
    <name type="scientific">Rhizobium loti</name>
    <name type="common">Mesorhizobium loti</name>
    <dbReference type="NCBI Taxonomy" id="381"/>
    <lineage>
        <taxon>Bacteria</taxon>
        <taxon>Pseudomonadati</taxon>
        <taxon>Pseudomonadota</taxon>
        <taxon>Alphaproteobacteria</taxon>
        <taxon>Hyphomicrobiales</taxon>
        <taxon>Phyllobacteriaceae</taxon>
        <taxon>Mesorhizobium</taxon>
    </lineage>
</organism>
<dbReference type="GO" id="GO:0016491">
    <property type="term" value="F:oxidoreductase activity"/>
    <property type="evidence" value="ECO:0007669"/>
    <property type="project" value="UniProtKB-KW"/>
</dbReference>
<comment type="caution">
    <text evidence="3">The sequence shown here is derived from an EMBL/GenBank/DDBJ whole genome shotgun (WGS) entry which is preliminary data.</text>
</comment>
<keyword evidence="1" id="KW-0560">Oxidoreductase</keyword>
<dbReference type="AlphaFoldDB" id="A0A8E3B728"/>
<dbReference type="PANTHER" id="PTHR13847:SF201">
    <property type="entry name" value="PUTATIBE OXIDOREDUCTASE"/>
    <property type="match status" value="1"/>
</dbReference>
<accession>A0A8E3B728</accession>